<evidence type="ECO:0000313" key="2">
    <source>
        <dbReference type="Proteomes" id="UP001153332"/>
    </source>
</evidence>
<reference evidence="1" key="1">
    <citation type="submission" date="2022-12" db="EMBL/GenBank/DDBJ databases">
        <title>Genome Sequence of Lasiodiplodia mahajangana.</title>
        <authorList>
            <person name="Buettner E."/>
        </authorList>
    </citation>
    <scope>NUCLEOTIDE SEQUENCE</scope>
    <source>
        <strain evidence="1">VT137</strain>
    </source>
</reference>
<keyword evidence="2" id="KW-1185">Reference proteome</keyword>
<dbReference type="Proteomes" id="UP001153332">
    <property type="component" value="Unassembled WGS sequence"/>
</dbReference>
<proteinExistence type="predicted"/>
<comment type="caution">
    <text evidence="1">The sequence shown here is derived from an EMBL/GenBank/DDBJ whole genome shotgun (WGS) entry which is preliminary data.</text>
</comment>
<sequence length="653" mass="72804">MADKPNRLDVEIEKLLQATPHAGPESKREQDDVYYLGNLNVTTTSGDTLVIMEFLAGDSVNCHNRQWETIEFLMDSQQLLATGSSVFAEKLSPEAQAQARRRLDRDGKSHVNTRYVLNLTPPEEGDVLASQVVQMSLSDGVRNWWQSHYILHISEYLVSGHDDLCPQHIEAILTEHKIEERYNGRDDDTMSIGGLECPPFRQIADYCPVRHRAAILRLLMAIPHGELVLNSAPRVATIAVVAKILDCTKIVADSVLTWLMAEPNQNFVDINTEDALTIAWALKIPDVIFTTFRILVVEKAIEILGGNRVEIAHKPFSIFGRPRGSVGEEPETYIQHAAQRLAQRAEQVLARLRSDDVHMYLGITNFPEDDPILCEKLRRYIHSIVDTAETQAMEFTFTVQYDRNRSRYTSKNDLLPTDQIYLCLSPTQRVLTSYFWRSLSLLASSHHVLDSHFGTPRIELPQPSGSVGSDTKHLAPTTNVKIHDVHSMFVSAINNLESKWVPRKLEVNIPQTGPLALGLSDDEFKFLPLWAGGLDDETGAVFTSDIPDAERSEDAATIATGEGTGTVTNGYSVRATLSHRTGQDHADTELATTAAGLSLTSPQRSRAASVAQEDMTGLPDIDTLISPEDDEWMFDFSDDEDISLEDIEDTDMS</sequence>
<accession>A0ACC2JPS0</accession>
<name>A0ACC2JPS0_9PEZI</name>
<gene>
    <name evidence="1" type="ORF">O1611_g4287</name>
</gene>
<evidence type="ECO:0000313" key="1">
    <source>
        <dbReference type="EMBL" id="KAJ8129347.1"/>
    </source>
</evidence>
<dbReference type="EMBL" id="JAPUUL010000790">
    <property type="protein sequence ID" value="KAJ8129347.1"/>
    <property type="molecule type" value="Genomic_DNA"/>
</dbReference>
<organism evidence="1 2">
    <name type="scientific">Lasiodiplodia mahajangana</name>
    <dbReference type="NCBI Taxonomy" id="1108764"/>
    <lineage>
        <taxon>Eukaryota</taxon>
        <taxon>Fungi</taxon>
        <taxon>Dikarya</taxon>
        <taxon>Ascomycota</taxon>
        <taxon>Pezizomycotina</taxon>
        <taxon>Dothideomycetes</taxon>
        <taxon>Dothideomycetes incertae sedis</taxon>
        <taxon>Botryosphaeriales</taxon>
        <taxon>Botryosphaeriaceae</taxon>
        <taxon>Lasiodiplodia</taxon>
    </lineage>
</organism>
<protein>
    <submittedName>
        <fullName evidence="1">Uncharacterized protein</fullName>
    </submittedName>
</protein>